<name>A0A7S4AFY3_9STRA</name>
<dbReference type="EMBL" id="HBIX01009046">
    <property type="protein sequence ID" value="CAE0714185.1"/>
    <property type="molecule type" value="Transcribed_RNA"/>
</dbReference>
<reference evidence="1" key="1">
    <citation type="submission" date="2021-01" db="EMBL/GenBank/DDBJ databases">
        <authorList>
            <person name="Corre E."/>
            <person name="Pelletier E."/>
            <person name="Niang G."/>
            <person name="Scheremetjew M."/>
            <person name="Finn R."/>
            <person name="Kale V."/>
            <person name="Holt S."/>
            <person name="Cochrane G."/>
            <person name="Meng A."/>
            <person name="Brown T."/>
            <person name="Cohen L."/>
        </authorList>
    </citation>
    <scope>NUCLEOTIDE SEQUENCE</scope>
    <source>
        <strain evidence="1">10249 10 AB</strain>
    </source>
</reference>
<gene>
    <name evidence="1" type="ORF">PAUS00366_LOCUS6937</name>
</gene>
<proteinExistence type="predicted"/>
<evidence type="ECO:0000313" key="1">
    <source>
        <dbReference type="EMBL" id="CAE0714185.1"/>
    </source>
</evidence>
<dbReference type="AlphaFoldDB" id="A0A7S4AFY3"/>
<sequence length="168" mass="18122">MKTLGKVLNKGDRVSLAGLHTMGMNGKKGTIVSLPNDDSSKGEGRYGVWVDGSKNPIAIKATNIVTGACEGSEEVISKAKTSPFADTNDQAFQTPFQKGDRVTLVGLKASELNGKRGFIISPSNPANENRYGVRVDGIRKPMGIKPPNFRPVVKTTRELKKEYDEAKS</sequence>
<organism evidence="1">
    <name type="scientific">Pseudo-nitzschia australis</name>
    <dbReference type="NCBI Taxonomy" id="44445"/>
    <lineage>
        <taxon>Eukaryota</taxon>
        <taxon>Sar</taxon>
        <taxon>Stramenopiles</taxon>
        <taxon>Ochrophyta</taxon>
        <taxon>Bacillariophyta</taxon>
        <taxon>Bacillariophyceae</taxon>
        <taxon>Bacillariophycidae</taxon>
        <taxon>Bacillariales</taxon>
        <taxon>Bacillariaceae</taxon>
        <taxon>Pseudo-nitzschia</taxon>
    </lineage>
</organism>
<accession>A0A7S4AFY3</accession>
<protein>
    <submittedName>
        <fullName evidence="1">Uncharacterized protein</fullName>
    </submittedName>
</protein>